<dbReference type="InterPro" id="IPR009030">
    <property type="entry name" value="Growth_fac_rcpt_cys_sf"/>
</dbReference>
<feature type="transmembrane region" description="Helical" evidence="9">
    <location>
        <begin position="904"/>
        <end position="929"/>
    </location>
</feature>
<dbReference type="PROSITE" id="PS01186">
    <property type="entry name" value="EGF_2"/>
    <property type="match status" value="19"/>
</dbReference>
<keyword evidence="3" id="KW-0677">Repeat</keyword>
<comment type="caution">
    <text evidence="7">Lacks conserved residue(s) required for the propagation of feature annotation.</text>
</comment>
<organism evidence="13 14">
    <name type="scientific">Branchiostoma belcheri</name>
    <name type="common">Amphioxus</name>
    <dbReference type="NCBI Taxonomy" id="7741"/>
    <lineage>
        <taxon>Eukaryota</taxon>
        <taxon>Metazoa</taxon>
        <taxon>Chordata</taxon>
        <taxon>Cephalochordata</taxon>
        <taxon>Leptocardii</taxon>
        <taxon>Amphioxiformes</taxon>
        <taxon>Branchiostomatidae</taxon>
        <taxon>Branchiostoma</taxon>
    </lineage>
</organism>
<dbReference type="InterPro" id="IPR001881">
    <property type="entry name" value="EGF-like_Ca-bd_dom"/>
</dbReference>
<feature type="chain" id="PRO_5027981538" evidence="10">
    <location>
        <begin position="20"/>
        <end position="1538"/>
    </location>
</feature>
<feature type="domain" description="EGF-like" evidence="11">
    <location>
        <begin position="1397"/>
        <end position="1439"/>
    </location>
</feature>
<dbReference type="InterPro" id="IPR018097">
    <property type="entry name" value="EGF_Ca-bd_CS"/>
</dbReference>
<feature type="disulfide bond" evidence="7">
    <location>
        <begin position="1185"/>
        <end position="1195"/>
    </location>
</feature>
<reference evidence="14" key="1">
    <citation type="submission" date="2025-08" db="UniProtKB">
        <authorList>
            <consortium name="RefSeq"/>
        </authorList>
    </citation>
    <scope>IDENTIFICATION</scope>
    <source>
        <tissue evidence="14">Gonad</tissue>
    </source>
</reference>
<dbReference type="CDD" id="cd00037">
    <property type="entry name" value="CLECT"/>
    <property type="match status" value="3"/>
</dbReference>
<evidence type="ECO:0000256" key="10">
    <source>
        <dbReference type="SAM" id="SignalP"/>
    </source>
</evidence>
<evidence type="ECO:0000256" key="2">
    <source>
        <dbReference type="ARBA" id="ARBA00022729"/>
    </source>
</evidence>
<keyword evidence="5 7" id="KW-1015">Disulfide bond</keyword>
<dbReference type="InterPro" id="IPR000742">
    <property type="entry name" value="EGF"/>
</dbReference>
<feature type="signal peptide" evidence="10">
    <location>
        <begin position="1"/>
        <end position="19"/>
    </location>
</feature>
<dbReference type="Pfam" id="PF12947">
    <property type="entry name" value="EGF_3"/>
    <property type="match status" value="15"/>
</dbReference>
<feature type="domain" description="C-type lectin" evidence="12">
    <location>
        <begin position="30"/>
        <end position="132"/>
    </location>
</feature>
<evidence type="ECO:0000256" key="9">
    <source>
        <dbReference type="SAM" id="Phobius"/>
    </source>
</evidence>
<feature type="domain" description="EGF-like" evidence="11">
    <location>
        <begin position="382"/>
        <end position="422"/>
    </location>
</feature>
<dbReference type="InterPro" id="IPR016186">
    <property type="entry name" value="C-type_lectin-like/link_sf"/>
</dbReference>
<keyword evidence="1 7" id="KW-0245">EGF-like domain</keyword>
<feature type="domain" description="EGF-like" evidence="11">
    <location>
        <begin position="1267"/>
        <end position="1309"/>
    </location>
</feature>
<feature type="domain" description="EGF-like" evidence="11">
    <location>
        <begin position="546"/>
        <end position="586"/>
    </location>
</feature>
<dbReference type="PROSITE" id="PS50041">
    <property type="entry name" value="C_TYPE_LECTIN_2"/>
    <property type="match status" value="3"/>
</dbReference>
<dbReference type="InterPro" id="IPR024731">
    <property type="entry name" value="NELL2-like_EGF"/>
</dbReference>
<dbReference type="SUPFAM" id="SSF57196">
    <property type="entry name" value="EGF/Laminin"/>
    <property type="match status" value="2"/>
</dbReference>
<feature type="domain" description="EGF-like" evidence="11">
    <location>
        <begin position="629"/>
        <end position="669"/>
    </location>
</feature>
<feature type="domain" description="EGF-like" evidence="11">
    <location>
        <begin position="1182"/>
        <end position="1219"/>
    </location>
</feature>
<keyword evidence="4" id="KW-0106">Calcium</keyword>
<dbReference type="PANTHER" id="PTHR24039">
    <property type="entry name" value="FIBRILLIN-RELATED"/>
    <property type="match status" value="1"/>
</dbReference>
<feature type="domain" description="EGF-like" evidence="11">
    <location>
        <begin position="832"/>
        <end position="871"/>
    </location>
</feature>
<evidence type="ECO:0000313" key="14">
    <source>
        <dbReference type="RefSeq" id="XP_019630348.1"/>
    </source>
</evidence>
<evidence type="ECO:0000256" key="4">
    <source>
        <dbReference type="ARBA" id="ARBA00022837"/>
    </source>
</evidence>
<evidence type="ECO:0000256" key="6">
    <source>
        <dbReference type="ARBA" id="ARBA00023180"/>
    </source>
</evidence>
<feature type="domain" description="EGF-like" evidence="11">
    <location>
        <begin position="1220"/>
        <end position="1266"/>
    </location>
</feature>
<dbReference type="SMART" id="SM00179">
    <property type="entry name" value="EGF_CA"/>
    <property type="match status" value="22"/>
</dbReference>
<feature type="domain" description="EGF-like" evidence="11">
    <location>
        <begin position="1144"/>
        <end position="1180"/>
    </location>
</feature>
<feature type="compositionally biased region" description="Low complexity" evidence="8">
    <location>
        <begin position="171"/>
        <end position="188"/>
    </location>
</feature>
<dbReference type="InterPro" id="IPR016187">
    <property type="entry name" value="CTDL_fold"/>
</dbReference>
<feature type="region of interest" description="Disordered" evidence="8">
    <location>
        <begin position="150"/>
        <end position="188"/>
    </location>
</feature>
<feature type="domain" description="EGF-like" evidence="11">
    <location>
        <begin position="588"/>
        <end position="628"/>
    </location>
</feature>
<dbReference type="OrthoDB" id="4405280at2759"/>
<keyword evidence="9" id="KW-0812">Transmembrane</keyword>
<sequence>MQLAAVFIVMFVAVKSTMAACPAGYEDGEYEGRCFKRVACQTCKTSYQEARDECALIGGHIVTVQTEEKYNFLVRKDSHRAFWIGLDDIQTEAPWNASVQNSEDRDCVAMGRETQFKWIHMDCNYRLRYLCETDAIPDLPVIQPVTKATINPQPAAGTTPHHSVNGLTTPQATSAGSAGGSDQASDGSLKTPVTVCPANYDDGQFDKYCFRRIDCQGCRNTYQHARADCANDGGRLVQDITQEKYDYLVKEDLLKIYWIGLTDVAREGTFVWEYGAPLGNFHPWDPSLPNTEAADCVAIVRDHNFAWARLDCNTGLRYLCEKQAIPASEQPLSTPSNNVIPAVNECAESSPCDANAACTDTPDGFTCRCNSGYQGDGFTCSDVNECSAGTPPCDAKATCTNTDGSYTCQCNTGYQGDGFTCSDVNECSSGTQPCDVKATCTNTDGSYTCQCNTGYQGDGFTCSDVNECSEGTPPCDAKATCTNTDGSYTCQCNTGYQGDGFTCSDVNECSSGTQPCDVKATCTNTDGSYTCQCNTGYQGDGFTCSDVNECSEGTPPCDSNADCTNTDGSYTCRCRPGYQGDGRTCTPGTDGCTLANTPCDANADCVNDGGSFTCRCRAGYAGNGLSCSDVNECSASTPPCDSRAVCTNTDGSFTCSCPPGYHGNGFHCTDIDECSDTDTPPCDHNADCRNTVGSYVCTCRAGYHGNGQTCADINECAASTPPCDAHAHCTNTAGSFLCRCSAGYQGDGRTCRDVNECTTSTPCDANAACTNTIGSFQCTCRQGYQGDGRTCADINECIASPCGANAQCTNTAGSFACSCLAGYQGDGQTCRDVDECTTSSPCDSNADCSNTAGSFQCSCRDGYTGDGISCAADVSEVADGTGSGSGSPISGSGPTKSPTGLGTVGLVALLASLAALLLVFMCGLILCWAKRGRRTTPKKYYVQEPIRDIRLKDADTMYNPGMPKGTPPPPRKSAHSSRAGSLENLDMKTPILAGFALLGILGGVGLYTADAQQYGFCHQAFNIRFLGHCYWKNSRAMWTSAQSNCESILTGSHLLTDMSEEKHQALLTQFSDLDSFWLGLNDRAAEGNFVWDDLVNTPVGVPAQWDPNTRNSDVKDCVALTRGSGNKWVPMGCSTELPYVCEKDVDECQDNPCHEFAVCANTKGSFTCTCIDGYTGDGFTCAARCTQVCHANARCKNIGGTSYGCVCNDGFEGDGITCNDIDECLDSDTYRCHTEHGSCNNTIGSFECHCNPGYKRAEGNPDHECEDVDECHDVKNLHPCSVSAHCDNYEGSFRCDCNSGYTGDGYTCVDIDECAQGSHNCHENATCVNQDPINNPAGFACTCKPGFEGDGITCTDANECLQSPYPCHEYADCTDTPGSYKCACRDGYLGDGKTCTDVDECARTPSPCYALATCVNTRGSFECRCPEGLQGGDGTTSCEDEDECLAIPSRCPANTDCTNTVGSFECQCKTGFTGTSPNCQDEDECAANPSLCQAPSVCFNTQGSYVCQCVNGYQFNGTHCLDVNECDAGACDPNADFH</sequence>
<feature type="domain" description="EGF-like" evidence="11">
    <location>
        <begin position="1440"/>
        <end position="1480"/>
    </location>
</feature>
<gene>
    <name evidence="14" type="primary">LOC109474499</name>
</gene>
<dbReference type="GeneID" id="109474499"/>
<feature type="region of interest" description="Disordered" evidence="8">
    <location>
        <begin position="957"/>
        <end position="980"/>
    </location>
</feature>
<keyword evidence="6" id="KW-0325">Glycoprotein</keyword>
<dbReference type="Pfam" id="PF07645">
    <property type="entry name" value="EGF_CA"/>
    <property type="match status" value="7"/>
</dbReference>
<feature type="compositionally biased region" description="Polar residues" evidence="8">
    <location>
        <begin position="160"/>
        <end position="170"/>
    </location>
</feature>
<dbReference type="Gene3D" id="3.10.100.10">
    <property type="entry name" value="Mannose-Binding Protein A, subunit A"/>
    <property type="match status" value="3"/>
</dbReference>
<evidence type="ECO:0000259" key="11">
    <source>
        <dbReference type="PROSITE" id="PS50026"/>
    </source>
</evidence>
<evidence type="ECO:0000313" key="13">
    <source>
        <dbReference type="Proteomes" id="UP000515135"/>
    </source>
</evidence>
<proteinExistence type="predicted"/>
<dbReference type="FunFam" id="2.10.25.10:FF:000038">
    <property type="entry name" value="Fibrillin 2"/>
    <property type="match status" value="20"/>
</dbReference>
<dbReference type="RefSeq" id="XP_019630348.1">
    <property type="nucleotide sequence ID" value="XM_019774789.1"/>
</dbReference>
<dbReference type="InterPro" id="IPR049883">
    <property type="entry name" value="NOTCH1_EGF-like"/>
</dbReference>
<evidence type="ECO:0000256" key="7">
    <source>
        <dbReference type="PROSITE-ProRule" id="PRU00076"/>
    </source>
</evidence>
<keyword evidence="13" id="KW-1185">Reference proteome</keyword>
<feature type="domain" description="EGF-like" evidence="11">
    <location>
        <begin position="423"/>
        <end position="463"/>
    </location>
</feature>
<dbReference type="PROSITE" id="PS00615">
    <property type="entry name" value="C_TYPE_LECTIN_1"/>
    <property type="match status" value="1"/>
</dbReference>
<feature type="transmembrane region" description="Helical" evidence="9">
    <location>
        <begin position="991"/>
        <end position="1009"/>
    </location>
</feature>
<evidence type="ECO:0000256" key="5">
    <source>
        <dbReference type="ARBA" id="ARBA00023157"/>
    </source>
</evidence>
<dbReference type="PROSITE" id="PS50026">
    <property type="entry name" value="EGF_3"/>
    <property type="match status" value="22"/>
</dbReference>
<dbReference type="GO" id="GO:0005509">
    <property type="term" value="F:calcium ion binding"/>
    <property type="evidence" value="ECO:0007669"/>
    <property type="project" value="InterPro"/>
</dbReference>
<keyword evidence="9" id="KW-1133">Transmembrane helix</keyword>
<dbReference type="SMART" id="SM00034">
    <property type="entry name" value="CLECT"/>
    <property type="match status" value="3"/>
</dbReference>
<dbReference type="Pfam" id="PF00059">
    <property type="entry name" value="Lectin_C"/>
    <property type="match status" value="3"/>
</dbReference>
<dbReference type="SMART" id="SM00181">
    <property type="entry name" value="EGF"/>
    <property type="match status" value="22"/>
</dbReference>
<evidence type="ECO:0000256" key="3">
    <source>
        <dbReference type="ARBA" id="ARBA00022737"/>
    </source>
</evidence>
<evidence type="ECO:0000256" key="8">
    <source>
        <dbReference type="SAM" id="MobiDB-lite"/>
    </source>
</evidence>
<feature type="domain" description="EGF-like" evidence="11">
    <location>
        <begin position="793"/>
        <end position="831"/>
    </location>
</feature>
<keyword evidence="9" id="KW-0472">Membrane</keyword>
<feature type="domain" description="EGF-like" evidence="11">
    <location>
        <begin position="1310"/>
        <end position="1355"/>
    </location>
</feature>
<dbReference type="InterPro" id="IPR000152">
    <property type="entry name" value="EGF-type_Asp/Asn_hydroxyl_site"/>
</dbReference>
<evidence type="ECO:0000256" key="1">
    <source>
        <dbReference type="ARBA" id="ARBA00022536"/>
    </source>
</evidence>
<feature type="domain" description="EGF-like" evidence="11">
    <location>
        <begin position="753"/>
        <end position="792"/>
    </location>
</feature>
<dbReference type="KEGG" id="bbel:109474499"/>
<feature type="domain" description="EGF-like" evidence="11">
    <location>
        <begin position="464"/>
        <end position="504"/>
    </location>
</feature>
<feature type="domain" description="EGF-like" evidence="11">
    <location>
        <begin position="670"/>
        <end position="711"/>
    </location>
</feature>
<dbReference type="SUPFAM" id="SSF57184">
    <property type="entry name" value="Growth factor receptor domain"/>
    <property type="match status" value="7"/>
</dbReference>
<feature type="domain" description="EGF-like" evidence="11">
    <location>
        <begin position="505"/>
        <end position="545"/>
    </location>
</feature>
<dbReference type="SUPFAM" id="SSF56436">
    <property type="entry name" value="C-type lectin-like"/>
    <property type="match status" value="3"/>
</dbReference>
<dbReference type="Proteomes" id="UP000515135">
    <property type="component" value="Unplaced"/>
</dbReference>
<accession>A0A6P4Z1E2</accession>
<dbReference type="PROSITE" id="PS01187">
    <property type="entry name" value="EGF_CA"/>
    <property type="match status" value="8"/>
</dbReference>
<feature type="domain" description="EGF-like" evidence="11">
    <location>
        <begin position="712"/>
        <end position="752"/>
    </location>
</feature>
<feature type="domain" description="C-type lectin" evidence="12">
    <location>
        <begin position="1025"/>
        <end position="1142"/>
    </location>
</feature>
<evidence type="ECO:0000259" key="12">
    <source>
        <dbReference type="PROSITE" id="PS50041"/>
    </source>
</evidence>
<dbReference type="CDD" id="cd00054">
    <property type="entry name" value="EGF_CA"/>
    <property type="match status" value="20"/>
</dbReference>
<dbReference type="Gene3D" id="2.10.25.10">
    <property type="entry name" value="Laminin"/>
    <property type="match status" value="22"/>
</dbReference>
<feature type="domain" description="EGF-like" evidence="11">
    <location>
        <begin position="342"/>
        <end position="381"/>
    </location>
</feature>
<protein>
    <submittedName>
        <fullName evidence="14">Fibrillin-1-like</fullName>
    </submittedName>
</protein>
<dbReference type="InterPro" id="IPR001304">
    <property type="entry name" value="C-type_lectin-like"/>
</dbReference>
<feature type="domain" description="EGF-like" evidence="11">
    <location>
        <begin position="1481"/>
        <end position="1521"/>
    </location>
</feature>
<name>A0A6P4Z1E2_BRABE</name>
<keyword evidence="2 10" id="KW-0732">Signal</keyword>
<dbReference type="PROSITE" id="PS00010">
    <property type="entry name" value="ASX_HYDROXYL"/>
    <property type="match status" value="20"/>
</dbReference>
<feature type="domain" description="C-type lectin" evidence="12">
    <location>
        <begin position="205"/>
        <end position="321"/>
    </location>
</feature>
<dbReference type="PANTHER" id="PTHR24039:SF28">
    <property type="entry name" value="EGF-LIKE DOMAIN-CONTAINING PROTEIN"/>
    <property type="match status" value="1"/>
</dbReference>
<feature type="domain" description="EGF-like" evidence="11">
    <location>
        <begin position="1356"/>
        <end position="1396"/>
    </location>
</feature>
<dbReference type="InterPro" id="IPR018378">
    <property type="entry name" value="C-type_lectin_CS"/>
</dbReference>